<evidence type="ECO:0000259" key="1">
    <source>
        <dbReference type="Pfam" id="PF08885"/>
    </source>
</evidence>
<dbReference type="STRING" id="1232681.ADIS_1190"/>
<dbReference type="AlphaFoldDB" id="R7ZW64"/>
<comment type="caution">
    <text evidence="2">The sequence shown here is derived from an EMBL/GenBank/DDBJ whole genome shotgun (WGS) entry which is preliminary data.</text>
</comment>
<accession>R7ZW64</accession>
<feature type="domain" description="GSCFA" evidence="1">
    <location>
        <begin position="37"/>
        <end position="272"/>
    </location>
</feature>
<dbReference type="PATRIC" id="fig|1288963.3.peg.1187"/>
<dbReference type="EMBL" id="AQHR01000040">
    <property type="protein sequence ID" value="EON78327.1"/>
    <property type="molecule type" value="Genomic_DNA"/>
</dbReference>
<reference evidence="2 3" key="1">
    <citation type="submission" date="2013-02" db="EMBL/GenBank/DDBJ databases">
        <title>A novel strain isolated from Lonar lake, Maharashtra, India.</title>
        <authorList>
            <person name="Singh A."/>
        </authorList>
    </citation>
    <scope>NUCLEOTIDE SEQUENCE [LARGE SCALE GENOMIC DNA]</scope>
    <source>
        <strain evidence="2 3">AK24</strain>
    </source>
</reference>
<name>R7ZW64_9BACT</name>
<evidence type="ECO:0000313" key="2">
    <source>
        <dbReference type="EMBL" id="EON78327.1"/>
    </source>
</evidence>
<gene>
    <name evidence="2" type="ORF">ADIS_1190</name>
</gene>
<organism evidence="2 3">
    <name type="scientific">Lunatimonas lonarensis</name>
    <dbReference type="NCBI Taxonomy" id="1232681"/>
    <lineage>
        <taxon>Bacteria</taxon>
        <taxon>Pseudomonadati</taxon>
        <taxon>Bacteroidota</taxon>
        <taxon>Cytophagia</taxon>
        <taxon>Cytophagales</taxon>
        <taxon>Cyclobacteriaceae</taxon>
    </lineage>
</organism>
<protein>
    <recommendedName>
        <fullName evidence="1">GSCFA domain-containing protein</fullName>
    </recommendedName>
</protein>
<sequence length="342" mass="39119">MALQPHWEGLIIFVYMEFRTTFPIPPYPKKLVYGQPVFSMGSCFSGLLESKLSEGKFEVMSNPFGIMYNPVSILRLLAACLRGEGLDAGGVLTYQGRYFHYDLHSSIHASSVQELMHNFGETSSSVVKILSSCSHVIFTWGTSFVHEHRERNVMVANCHKQPAFLFEKKLLSVSDMMDAFSDFMDLLIPINPAARVVVTVSPVRHTKDGIPANQLSKSLLRVFCHELTCKGMPVDYFPSYECLVDDLRDYRFYRQDMIHPSETAEDYIWGLFIKAFMEPSVARTYEEVVKVKRSMAHRPFLQDSDEHRRFLKILIGKMENFEPPLDFSEEISILGQRLGGTE</sequence>
<dbReference type="Proteomes" id="UP000013909">
    <property type="component" value="Unassembled WGS sequence"/>
</dbReference>
<dbReference type="InterPro" id="IPR014982">
    <property type="entry name" value="GSCFA"/>
</dbReference>
<keyword evidence="3" id="KW-1185">Reference proteome</keyword>
<proteinExistence type="predicted"/>
<evidence type="ECO:0000313" key="3">
    <source>
        <dbReference type="Proteomes" id="UP000013909"/>
    </source>
</evidence>
<dbReference type="Pfam" id="PF08885">
    <property type="entry name" value="GSCFA"/>
    <property type="match status" value="1"/>
</dbReference>